<organism evidence="2 3">
    <name type="scientific">Morchella conica CCBAS932</name>
    <dbReference type="NCBI Taxonomy" id="1392247"/>
    <lineage>
        <taxon>Eukaryota</taxon>
        <taxon>Fungi</taxon>
        <taxon>Dikarya</taxon>
        <taxon>Ascomycota</taxon>
        <taxon>Pezizomycotina</taxon>
        <taxon>Pezizomycetes</taxon>
        <taxon>Pezizales</taxon>
        <taxon>Morchellaceae</taxon>
        <taxon>Morchella</taxon>
    </lineage>
</organism>
<evidence type="ECO:0000313" key="3">
    <source>
        <dbReference type="Proteomes" id="UP000277580"/>
    </source>
</evidence>
<dbReference type="EMBL" id="ML119305">
    <property type="protein sequence ID" value="RPB06509.1"/>
    <property type="molecule type" value="Genomic_DNA"/>
</dbReference>
<evidence type="ECO:0000313" key="2">
    <source>
        <dbReference type="EMBL" id="RPB06509.1"/>
    </source>
</evidence>
<gene>
    <name evidence="2" type="ORF">P167DRAFT_580424</name>
</gene>
<reference evidence="2 3" key="1">
    <citation type="journal article" date="2018" name="Nat. Ecol. Evol.">
        <title>Pezizomycetes genomes reveal the molecular basis of ectomycorrhizal truffle lifestyle.</title>
        <authorList>
            <person name="Murat C."/>
            <person name="Payen T."/>
            <person name="Noel B."/>
            <person name="Kuo A."/>
            <person name="Morin E."/>
            <person name="Chen J."/>
            <person name="Kohler A."/>
            <person name="Krizsan K."/>
            <person name="Balestrini R."/>
            <person name="Da Silva C."/>
            <person name="Montanini B."/>
            <person name="Hainaut M."/>
            <person name="Levati E."/>
            <person name="Barry K.W."/>
            <person name="Belfiori B."/>
            <person name="Cichocki N."/>
            <person name="Clum A."/>
            <person name="Dockter R.B."/>
            <person name="Fauchery L."/>
            <person name="Guy J."/>
            <person name="Iotti M."/>
            <person name="Le Tacon F."/>
            <person name="Lindquist E.A."/>
            <person name="Lipzen A."/>
            <person name="Malagnac F."/>
            <person name="Mello A."/>
            <person name="Molinier V."/>
            <person name="Miyauchi S."/>
            <person name="Poulain J."/>
            <person name="Riccioni C."/>
            <person name="Rubini A."/>
            <person name="Sitrit Y."/>
            <person name="Splivallo R."/>
            <person name="Traeger S."/>
            <person name="Wang M."/>
            <person name="Zifcakova L."/>
            <person name="Wipf D."/>
            <person name="Zambonelli A."/>
            <person name="Paolocci F."/>
            <person name="Nowrousian M."/>
            <person name="Ottonello S."/>
            <person name="Baldrian P."/>
            <person name="Spatafora J.W."/>
            <person name="Henrissat B."/>
            <person name="Nagy L.G."/>
            <person name="Aury J.M."/>
            <person name="Wincker P."/>
            <person name="Grigoriev I.V."/>
            <person name="Bonfante P."/>
            <person name="Martin F.M."/>
        </authorList>
    </citation>
    <scope>NUCLEOTIDE SEQUENCE [LARGE SCALE GENOMIC DNA]</scope>
    <source>
        <strain evidence="2 3">CCBAS932</strain>
    </source>
</reference>
<accession>A0A3N4KAW6</accession>
<dbReference type="InParanoid" id="A0A3N4KAW6"/>
<name>A0A3N4KAW6_9PEZI</name>
<feature type="region of interest" description="Disordered" evidence="1">
    <location>
        <begin position="109"/>
        <end position="158"/>
    </location>
</feature>
<feature type="compositionally biased region" description="Pro residues" evidence="1">
    <location>
        <begin position="1"/>
        <end position="14"/>
    </location>
</feature>
<evidence type="ECO:0000256" key="1">
    <source>
        <dbReference type="SAM" id="MobiDB-lite"/>
    </source>
</evidence>
<dbReference type="Proteomes" id="UP000277580">
    <property type="component" value="Unassembled WGS sequence"/>
</dbReference>
<feature type="region of interest" description="Disordered" evidence="1">
    <location>
        <begin position="1"/>
        <end position="24"/>
    </location>
</feature>
<proteinExistence type="predicted"/>
<protein>
    <submittedName>
        <fullName evidence="2">Uncharacterized protein</fullName>
    </submittedName>
</protein>
<feature type="compositionally biased region" description="Pro residues" evidence="1">
    <location>
        <begin position="145"/>
        <end position="158"/>
    </location>
</feature>
<dbReference type="AlphaFoldDB" id="A0A3N4KAW6"/>
<sequence length="158" mass="16868">MACFPSPPSPPRSSPPSQGNTHDYRRYSLRLPATCYTLRSHLRPLLPPARSAMAPESKLSLLPVIPLSSISAAHIPSHFTNSAFPTSPVPPPPSSVFISTTLRRVPTPVSSTDLHLSRPSPAHPAHPLHYSVNTTSTPRECGAPPLRPASPCPPTPVS</sequence>
<keyword evidence="3" id="KW-1185">Reference proteome</keyword>